<evidence type="ECO:0000313" key="4">
    <source>
        <dbReference type="Proteomes" id="UP000241808"/>
    </source>
</evidence>
<gene>
    <name evidence="3" type="ORF">C8P69_102632</name>
</gene>
<feature type="signal peptide" evidence="1">
    <location>
        <begin position="1"/>
        <end position="25"/>
    </location>
</feature>
<feature type="chain" id="PRO_5015581037" evidence="1">
    <location>
        <begin position="26"/>
        <end position="92"/>
    </location>
</feature>
<evidence type="ECO:0000313" key="3">
    <source>
        <dbReference type="EMBL" id="PTM61245.1"/>
    </source>
</evidence>
<dbReference type="RefSeq" id="WP_108175448.1">
    <property type="nucleotide sequence ID" value="NZ_PZZL01000002.1"/>
</dbReference>
<feature type="domain" description="PepSY" evidence="2">
    <location>
        <begin position="8"/>
        <end position="88"/>
    </location>
</feature>
<evidence type="ECO:0000256" key="1">
    <source>
        <dbReference type="SAM" id="SignalP"/>
    </source>
</evidence>
<dbReference type="Proteomes" id="UP000241808">
    <property type="component" value="Unassembled WGS sequence"/>
</dbReference>
<sequence>MFNALTRTALLAFAVSLSPMLPAGAETDRPVTAEEMRQIEAVLRREGFTQWKKVEFDDGRFEVDDAVAADGRRYDVKLSGVDFTIVARDPED</sequence>
<dbReference type="EMBL" id="PZZL01000002">
    <property type="protein sequence ID" value="PTM61245.1"/>
    <property type="molecule type" value="Genomic_DNA"/>
</dbReference>
<protein>
    <submittedName>
        <fullName evidence="3">YpeB-like protein with putative protease inhibitory function</fullName>
    </submittedName>
</protein>
<dbReference type="InterPro" id="IPR025711">
    <property type="entry name" value="PepSY"/>
</dbReference>
<proteinExistence type="predicted"/>
<evidence type="ECO:0000259" key="2">
    <source>
        <dbReference type="Pfam" id="PF13670"/>
    </source>
</evidence>
<dbReference type="AlphaFoldDB" id="A0A2T4ZH52"/>
<keyword evidence="1" id="KW-0732">Signal</keyword>
<organism evidence="3 4">
    <name type="scientific">Phreatobacter oligotrophus</name>
    <dbReference type="NCBI Taxonomy" id="1122261"/>
    <lineage>
        <taxon>Bacteria</taxon>
        <taxon>Pseudomonadati</taxon>
        <taxon>Pseudomonadota</taxon>
        <taxon>Alphaproteobacteria</taxon>
        <taxon>Hyphomicrobiales</taxon>
        <taxon>Phreatobacteraceae</taxon>
        <taxon>Phreatobacter</taxon>
    </lineage>
</organism>
<accession>A0A2T4ZH52</accession>
<name>A0A2T4ZH52_9HYPH</name>
<comment type="caution">
    <text evidence="3">The sequence shown here is derived from an EMBL/GenBank/DDBJ whole genome shotgun (WGS) entry which is preliminary data.</text>
</comment>
<dbReference type="Pfam" id="PF13670">
    <property type="entry name" value="PepSY_2"/>
    <property type="match status" value="1"/>
</dbReference>
<keyword evidence="4" id="KW-1185">Reference proteome</keyword>
<reference evidence="3 4" key="1">
    <citation type="submission" date="2018-04" db="EMBL/GenBank/DDBJ databases">
        <title>Genomic Encyclopedia of Archaeal and Bacterial Type Strains, Phase II (KMG-II): from individual species to whole genera.</title>
        <authorList>
            <person name="Goeker M."/>
        </authorList>
    </citation>
    <scope>NUCLEOTIDE SEQUENCE [LARGE SCALE GENOMIC DNA]</scope>
    <source>
        <strain evidence="3 4">DSM 25521</strain>
    </source>
</reference>
<dbReference type="OrthoDB" id="7933638at2"/>